<gene>
    <name evidence="1" type="ORF">CPELLU_LOCUS12439</name>
</gene>
<protein>
    <submittedName>
        <fullName evidence="1">9988_t:CDS:1</fullName>
    </submittedName>
</protein>
<dbReference type="EMBL" id="CAJVQA010012038">
    <property type="protein sequence ID" value="CAG8713097.1"/>
    <property type="molecule type" value="Genomic_DNA"/>
</dbReference>
<dbReference type="Proteomes" id="UP000789759">
    <property type="component" value="Unassembled WGS sequence"/>
</dbReference>
<evidence type="ECO:0000313" key="2">
    <source>
        <dbReference type="Proteomes" id="UP000789759"/>
    </source>
</evidence>
<proteinExistence type="predicted"/>
<organism evidence="1 2">
    <name type="scientific">Cetraspora pellucida</name>
    <dbReference type="NCBI Taxonomy" id="1433469"/>
    <lineage>
        <taxon>Eukaryota</taxon>
        <taxon>Fungi</taxon>
        <taxon>Fungi incertae sedis</taxon>
        <taxon>Mucoromycota</taxon>
        <taxon>Glomeromycotina</taxon>
        <taxon>Glomeromycetes</taxon>
        <taxon>Diversisporales</taxon>
        <taxon>Gigasporaceae</taxon>
        <taxon>Cetraspora</taxon>
    </lineage>
</organism>
<accession>A0A9N9N8V4</accession>
<keyword evidence="2" id="KW-1185">Reference proteome</keyword>
<dbReference type="OrthoDB" id="2395414at2759"/>
<reference evidence="1" key="1">
    <citation type="submission" date="2021-06" db="EMBL/GenBank/DDBJ databases">
        <authorList>
            <person name="Kallberg Y."/>
            <person name="Tangrot J."/>
            <person name="Rosling A."/>
        </authorList>
    </citation>
    <scope>NUCLEOTIDE SEQUENCE</scope>
    <source>
        <strain evidence="1">FL966</strain>
    </source>
</reference>
<evidence type="ECO:0000313" key="1">
    <source>
        <dbReference type="EMBL" id="CAG8713097.1"/>
    </source>
</evidence>
<dbReference type="AlphaFoldDB" id="A0A9N9N8V4"/>
<sequence length="286" mass="31995">MTTEEAPKDLSTSDAELCNKTILNFRFEAFTILCCGHLLHRICLETYILQGGELGLASGECFLASKSYDKGKASQESNKTIDDDRGELEIMRNMGLVEEDSISAKQASKEDQTIIPIVDNSVSMQEQVISPISNEKGTMNLVQVNLTNQDNTNETTDSTTSLLKRPNLLASDNLQSTKKVKKSDEKKKSNVVKKLIEELSTKTSQILEVSEESTGNFHDLYLAINKTEDQSEYVNRLVVKSYYDLGKALKNRYDHYKKSNPKHTAQALVNKEVMQQLPSSVSETLL</sequence>
<name>A0A9N9N8V4_9GLOM</name>
<comment type="caution">
    <text evidence="1">The sequence shown here is derived from an EMBL/GenBank/DDBJ whole genome shotgun (WGS) entry which is preliminary data.</text>
</comment>